<evidence type="ECO:0000256" key="4">
    <source>
        <dbReference type="PIRSR" id="PIRSR600542-1"/>
    </source>
</evidence>
<evidence type="ECO:0000256" key="1">
    <source>
        <dbReference type="ARBA" id="ARBA00005232"/>
    </source>
</evidence>
<reference evidence="8" key="1">
    <citation type="journal article" date="2014" name="Genome Biol. Evol.">
        <title>Gene Loss Rather Than Gene Gain Is Associated with a Host Jump from Monocots to Dicots in the Smut Fungus Melanopsichium pennsylvanicum.</title>
        <authorList>
            <person name="Sharma R."/>
            <person name="Mishra B."/>
            <person name="Runge F."/>
            <person name="Thines M."/>
        </authorList>
    </citation>
    <scope>NUCLEOTIDE SEQUENCE</scope>
    <source>
        <strain evidence="8">4</strain>
    </source>
</reference>
<dbReference type="InterPro" id="IPR023213">
    <property type="entry name" value="CAT-like_dom_sf"/>
</dbReference>
<dbReference type="InterPro" id="IPR000542">
    <property type="entry name" value="Carn_acyl_trans"/>
</dbReference>
<proteinExistence type="inferred from homology"/>
<evidence type="ECO:0000256" key="6">
    <source>
        <dbReference type="SAM" id="MobiDB-lite"/>
    </source>
</evidence>
<feature type="region of interest" description="Disordered" evidence="6">
    <location>
        <begin position="732"/>
        <end position="761"/>
    </location>
</feature>
<evidence type="ECO:0000259" key="7">
    <source>
        <dbReference type="Pfam" id="PF00755"/>
    </source>
</evidence>
<dbReference type="Gene3D" id="3.30.559.70">
    <property type="entry name" value="Choline/Carnitine o-acyltransferase, domain 2"/>
    <property type="match status" value="1"/>
</dbReference>
<dbReference type="InterPro" id="IPR042231">
    <property type="entry name" value="Cho/carn_acyl_trans_2"/>
</dbReference>
<dbReference type="FunFam" id="3.30.559.10:FF:000019">
    <property type="entry name" value="Carnitine acetyl transferase"/>
    <property type="match status" value="1"/>
</dbReference>
<organism evidence="8">
    <name type="scientific">Melanopsichium pennsylvanicum 4</name>
    <dbReference type="NCBI Taxonomy" id="1398559"/>
    <lineage>
        <taxon>Eukaryota</taxon>
        <taxon>Fungi</taxon>
        <taxon>Dikarya</taxon>
        <taxon>Basidiomycota</taxon>
        <taxon>Ustilaginomycotina</taxon>
        <taxon>Ustilaginomycetes</taxon>
        <taxon>Ustilaginales</taxon>
        <taxon>Ustilaginaceae</taxon>
        <taxon>Melanopsichium</taxon>
    </lineage>
</organism>
<evidence type="ECO:0000256" key="2">
    <source>
        <dbReference type="ARBA" id="ARBA00022679"/>
    </source>
</evidence>
<dbReference type="PROSITE" id="PS00440">
    <property type="entry name" value="ACYLTRANSF_C_2"/>
    <property type="match status" value="1"/>
</dbReference>
<name>A0A077R1A0_9BASI</name>
<dbReference type="Gene3D" id="3.30.559.10">
    <property type="entry name" value="Chloramphenicol acetyltransferase-like domain"/>
    <property type="match status" value="1"/>
</dbReference>
<dbReference type="SUPFAM" id="SSF52777">
    <property type="entry name" value="CoA-dependent acyltransferases"/>
    <property type="match status" value="2"/>
</dbReference>
<feature type="domain" description="Choline/carnitine acyltransferase" evidence="7">
    <location>
        <begin position="50"/>
        <end position="657"/>
    </location>
</feature>
<evidence type="ECO:0000256" key="3">
    <source>
        <dbReference type="ARBA" id="ARBA00023315"/>
    </source>
</evidence>
<protein>
    <submittedName>
        <fullName evidence="8">Related to carnitine acetyl transferase FacC</fullName>
    </submittedName>
</protein>
<accession>A0A077R1A0</accession>
<dbReference type="AlphaFoldDB" id="A0A077R1A0"/>
<dbReference type="InterPro" id="IPR039551">
    <property type="entry name" value="Cho/carn_acyl_trans"/>
</dbReference>
<sequence length="775" mass="85966">MAPGLMSAAANGVFNAQAVEAKSAALNDGGAKEGLGGGKTFQGQSELPHLPIPALEDTCQRYLSSLQPLQTPEQHATTKRVVQDFLKNDGPAIQKQLEQYASTRASYIEEFWDESYLQASDSVVLNLNPFFILEDDPTPTRGNQLMRTANLILASLAFIHDLRTGVLEPDSVRGTPLDMFQYTRLFATSRIPTANGCRMETESESRHVVVMRRGQIYWFEALDDEHRPLLTERAMLGNLQAIVRDADKIKLEDVAKGSVGILTTEKRPIWSMYREHLRRDSHNRKCLEVVDSALFVVCMDDSEPADAAELGNNMLCGTYKLQRGVQTGTCTNRWYDKLQIIVCANGTAGVNFEHTGVDGHTVLRYAADVYTELIMRFAKSINSATKSLFKAKTSPLAKGAGKKANGTTSEIDAQKAQDVDQATAPKKLEWNLTRKLADGIKYGETRLSDLICQNECQVLEFDRYGKNFITRHRFSPDAFVQMAFQAAYYTLYGRCETTYEPAMTKAFLHGRTEAIRTVQPHSAKFVETYISPESDIDEKLNALRKACEGHAKLSKACASGQGHDRHLYALHNLWKKQQAESESPSSPPAIFTDSGYATLNHTVVSTSNCGNPALRMFGFGPVVPDGFGIGYIIKDDAITVCASSKHLQTKRYLDTLEAYLVDTQRMIIEMYKAANVRSRSTYIDHAGVECDVRTGLPIGSKSNGYSQDYDELPPNSQVGQSGYSFFGDDARAAHAKKQGQADEHGHVQSPDEEGKKTNRKRLASIGKTILYDEYN</sequence>
<dbReference type="EMBL" id="HG529547">
    <property type="protein sequence ID" value="CDI52716.1"/>
    <property type="molecule type" value="Genomic_DNA"/>
</dbReference>
<dbReference type="Pfam" id="PF00755">
    <property type="entry name" value="Carn_acyltransf"/>
    <property type="match status" value="1"/>
</dbReference>
<dbReference type="PANTHER" id="PTHR22589:SF29">
    <property type="entry name" value="MITOCHONDRIAL CARNITINE O-ACETYLTRANSFERASE-RELATED"/>
    <property type="match status" value="1"/>
</dbReference>
<dbReference type="GO" id="GO:0009437">
    <property type="term" value="P:carnitine metabolic process"/>
    <property type="evidence" value="ECO:0007669"/>
    <property type="project" value="TreeGrafter"/>
</dbReference>
<dbReference type="GO" id="GO:0005739">
    <property type="term" value="C:mitochondrion"/>
    <property type="evidence" value="ECO:0007669"/>
    <property type="project" value="TreeGrafter"/>
</dbReference>
<comment type="similarity">
    <text evidence="1 5">Belongs to the carnitine/choline acetyltransferase family.</text>
</comment>
<keyword evidence="2 5" id="KW-0808">Transferase</keyword>
<feature type="active site" description="Proton acceptor" evidence="4">
    <location>
        <position position="354"/>
    </location>
</feature>
<dbReference type="FunFam" id="3.30.559.70:FF:000003">
    <property type="entry name" value="Carnitine acetyl transferase FacC"/>
    <property type="match status" value="1"/>
</dbReference>
<evidence type="ECO:0000313" key="8">
    <source>
        <dbReference type="EMBL" id="CDI52716.1"/>
    </source>
</evidence>
<dbReference type="PANTHER" id="PTHR22589">
    <property type="entry name" value="CARNITINE O-ACYLTRANSFERASE"/>
    <property type="match status" value="1"/>
</dbReference>
<dbReference type="GO" id="GO:0004092">
    <property type="term" value="F:carnitine O-acetyltransferase activity"/>
    <property type="evidence" value="ECO:0007669"/>
    <property type="project" value="TreeGrafter"/>
</dbReference>
<evidence type="ECO:0000256" key="5">
    <source>
        <dbReference type="RuleBase" id="RU003801"/>
    </source>
</evidence>
<keyword evidence="3 5" id="KW-0012">Acyltransferase</keyword>